<keyword evidence="5 7" id="KW-0964">Secreted</keyword>
<gene>
    <name evidence="7" type="primary">flgK</name>
    <name evidence="10" type="ORF">L613_008000000140</name>
</gene>
<dbReference type="InterPro" id="IPR002371">
    <property type="entry name" value="FlgK"/>
</dbReference>
<dbReference type="GO" id="GO:0009424">
    <property type="term" value="C:bacterial-type flagellum hook"/>
    <property type="evidence" value="ECO:0007669"/>
    <property type="project" value="UniProtKB-UniRule"/>
</dbReference>
<dbReference type="Pfam" id="PF06429">
    <property type="entry name" value="Flg_bbr_C"/>
    <property type="match status" value="1"/>
</dbReference>
<organism evidence="10 11">
    <name type="scientific">Pseudoxanthomonas taiwanensis J19</name>
    <dbReference type="NCBI Taxonomy" id="935569"/>
    <lineage>
        <taxon>Bacteria</taxon>
        <taxon>Pseudomonadati</taxon>
        <taxon>Pseudomonadota</taxon>
        <taxon>Gammaproteobacteria</taxon>
        <taxon>Lysobacterales</taxon>
        <taxon>Lysobacteraceae</taxon>
        <taxon>Pseudoxanthomonas</taxon>
    </lineage>
</organism>
<dbReference type="GO" id="GO:0044780">
    <property type="term" value="P:bacterial-type flagellum assembly"/>
    <property type="evidence" value="ECO:0007669"/>
    <property type="project" value="InterPro"/>
</dbReference>
<protein>
    <recommendedName>
        <fullName evidence="4 7">Flagellar hook-associated protein 1</fullName>
        <shortName evidence="7">HAP1</shortName>
    </recommendedName>
</protein>
<evidence type="ECO:0000313" key="10">
    <source>
        <dbReference type="EMBL" id="TWH03410.1"/>
    </source>
</evidence>
<dbReference type="EMBL" id="VLJS01000114">
    <property type="protein sequence ID" value="TWH03410.1"/>
    <property type="molecule type" value="Genomic_DNA"/>
</dbReference>
<evidence type="ECO:0000259" key="8">
    <source>
        <dbReference type="Pfam" id="PF06429"/>
    </source>
</evidence>
<keyword evidence="6 7" id="KW-0975">Bacterial flagellum</keyword>
<evidence type="ECO:0000256" key="5">
    <source>
        <dbReference type="ARBA" id="ARBA00022525"/>
    </source>
</evidence>
<reference evidence="10 11" key="1">
    <citation type="submission" date="2019-07" db="EMBL/GenBank/DDBJ databases">
        <title>Genome sequencing of lignin-degrading bacterial isolates.</title>
        <authorList>
            <person name="Gladden J."/>
        </authorList>
    </citation>
    <scope>NUCLEOTIDE SEQUENCE [LARGE SCALE GENOMIC DNA]</scope>
    <source>
        <strain evidence="10 11">J19</strain>
    </source>
</reference>
<keyword evidence="11" id="KW-1185">Reference proteome</keyword>
<evidence type="ECO:0000256" key="3">
    <source>
        <dbReference type="ARBA" id="ARBA00009677"/>
    </source>
</evidence>
<keyword evidence="10" id="KW-0969">Cilium</keyword>
<dbReference type="InterPro" id="IPR010930">
    <property type="entry name" value="Flg_bb/hook_C_dom"/>
</dbReference>
<accession>A0A562D1D5</accession>
<comment type="subcellular location">
    <subcellularLocation>
        <location evidence="1 7">Bacterial flagellum</location>
    </subcellularLocation>
    <subcellularLocation>
        <location evidence="2 7">Secreted</location>
    </subcellularLocation>
</comment>
<name>A0A562D1D5_9GAMM</name>
<sequence>MMNITHIGLSGLLASQAGMDMSARNTANLNTPGYTRQGTLVTARAGGGVAVTALTRFEDRYKSQQVWNTTARAASYSATEPYFAQLEEVMGLEDGSVKGGIDAFFASLDEVSTSPTSVPLRQQVISAAEGLVKRFDSLRQTLYGQLDAVRQQVAASAGQVGNLTATVARLNERIAETAALGGSTSELVDQRDRALTELAGLVEIRVVENGDGTVDVALAKGPPLVAGKLAARLELLPATDGGIDLQLSLGAATFPLAGEQAGGAIGGMSGYASGVLAQQLEFTQALAAELATRVNAGLTSGYGIDGLPGLELFLVDPATGRISVNPDITQARLGFSAVAGEPGNSENLAEVLGVRLQTFALAGLGEVSVGDAYTMMVGQLGSDSQNNGAMLQTAITLRQQAEQDLASVSGVNSEEEVVRISELLQAYQANMKVISVAGEMFDSLIQAF</sequence>
<dbReference type="PANTHER" id="PTHR30033:SF1">
    <property type="entry name" value="FLAGELLAR HOOK-ASSOCIATED PROTEIN 1"/>
    <property type="match status" value="1"/>
</dbReference>
<evidence type="ECO:0000256" key="7">
    <source>
        <dbReference type="RuleBase" id="RU362065"/>
    </source>
</evidence>
<keyword evidence="10" id="KW-0966">Cell projection</keyword>
<keyword evidence="10" id="KW-0282">Flagellum</keyword>
<evidence type="ECO:0000313" key="11">
    <source>
        <dbReference type="Proteomes" id="UP000321583"/>
    </source>
</evidence>
<dbReference type="SUPFAM" id="SSF64518">
    <property type="entry name" value="Phase 1 flagellin"/>
    <property type="match status" value="1"/>
</dbReference>
<dbReference type="PRINTS" id="PR01005">
    <property type="entry name" value="FLGHOOKAP1"/>
</dbReference>
<evidence type="ECO:0000259" key="9">
    <source>
        <dbReference type="Pfam" id="PF22638"/>
    </source>
</evidence>
<proteinExistence type="inferred from homology"/>
<dbReference type="GO" id="GO:0005576">
    <property type="term" value="C:extracellular region"/>
    <property type="evidence" value="ECO:0007669"/>
    <property type="project" value="UniProtKB-SubCell"/>
</dbReference>
<evidence type="ECO:0000256" key="4">
    <source>
        <dbReference type="ARBA" id="ARBA00016244"/>
    </source>
</evidence>
<dbReference type="GO" id="GO:0005198">
    <property type="term" value="F:structural molecule activity"/>
    <property type="evidence" value="ECO:0007669"/>
    <property type="project" value="UniProtKB-UniRule"/>
</dbReference>
<dbReference type="NCBIfam" id="TIGR02492">
    <property type="entry name" value="flgK_ends"/>
    <property type="match status" value="1"/>
</dbReference>
<comment type="similarity">
    <text evidence="3 7">Belongs to the flagella basal body rod proteins family.</text>
</comment>
<dbReference type="AlphaFoldDB" id="A0A562D1D5"/>
<feature type="domain" description="Flagellar basal-body/hook protein C-terminal" evidence="8">
    <location>
        <begin position="408"/>
        <end position="446"/>
    </location>
</feature>
<feature type="domain" description="Flagellar hook-associated protein FlgK helical" evidence="9">
    <location>
        <begin position="84"/>
        <end position="313"/>
    </location>
</feature>
<dbReference type="Pfam" id="PF22638">
    <property type="entry name" value="FlgK_D1"/>
    <property type="match status" value="1"/>
</dbReference>
<evidence type="ECO:0000256" key="1">
    <source>
        <dbReference type="ARBA" id="ARBA00004365"/>
    </source>
</evidence>
<dbReference type="Proteomes" id="UP000321583">
    <property type="component" value="Unassembled WGS sequence"/>
</dbReference>
<evidence type="ECO:0000256" key="6">
    <source>
        <dbReference type="ARBA" id="ARBA00023143"/>
    </source>
</evidence>
<evidence type="ECO:0000256" key="2">
    <source>
        <dbReference type="ARBA" id="ARBA00004613"/>
    </source>
</evidence>
<dbReference type="PANTHER" id="PTHR30033">
    <property type="entry name" value="FLAGELLAR HOOK-ASSOCIATED PROTEIN 1"/>
    <property type="match status" value="1"/>
</dbReference>
<comment type="caution">
    <text evidence="10">The sequence shown here is derived from an EMBL/GenBank/DDBJ whole genome shotgun (WGS) entry which is preliminary data.</text>
</comment>
<dbReference type="InterPro" id="IPR053927">
    <property type="entry name" value="FlgK_helical"/>
</dbReference>